<name>A0A2T3A343_9PEZI</name>
<keyword evidence="3" id="KW-1185">Reference proteome</keyword>
<dbReference type="Proteomes" id="UP000241462">
    <property type="component" value="Unassembled WGS sequence"/>
</dbReference>
<evidence type="ECO:0000313" key="3">
    <source>
        <dbReference type="Proteomes" id="UP000241462"/>
    </source>
</evidence>
<proteinExistence type="predicted"/>
<gene>
    <name evidence="2" type="ORF">BD289DRAFT_25893</name>
</gene>
<organism evidence="2 3">
    <name type="scientific">Coniella lustricola</name>
    <dbReference type="NCBI Taxonomy" id="2025994"/>
    <lineage>
        <taxon>Eukaryota</taxon>
        <taxon>Fungi</taxon>
        <taxon>Dikarya</taxon>
        <taxon>Ascomycota</taxon>
        <taxon>Pezizomycotina</taxon>
        <taxon>Sordariomycetes</taxon>
        <taxon>Sordariomycetidae</taxon>
        <taxon>Diaporthales</taxon>
        <taxon>Schizoparmaceae</taxon>
        <taxon>Coniella</taxon>
    </lineage>
</organism>
<evidence type="ECO:0000256" key="1">
    <source>
        <dbReference type="SAM" id="MobiDB-lite"/>
    </source>
</evidence>
<sequence>MSLPRPASQAKGALFPPAQTRPSKGGEEKQRAKGQMITSKIHFTHTHTHMHSPRMLIIIVRILAFPLTSSKPLLSRLFVVCCCCCSCSCC</sequence>
<protein>
    <submittedName>
        <fullName evidence="2">Uncharacterized protein</fullName>
    </submittedName>
</protein>
<evidence type="ECO:0000313" key="2">
    <source>
        <dbReference type="EMBL" id="PSR82036.1"/>
    </source>
</evidence>
<accession>A0A2T3A343</accession>
<reference evidence="2 3" key="1">
    <citation type="journal article" date="2018" name="Mycol. Prog.">
        <title>Coniella lustricola, a new species from submerged detritus.</title>
        <authorList>
            <person name="Raudabaugh D.B."/>
            <person name="Iturriaga T."/>
            <person name="Carver A."/>
            <person name="Mondo S."/>
            <person name="Pangilinan J."/>
            <person name="Lipzen A."/>
            <person name="He G."/>
            <person name="Amirebrahimi M."/>
            <person name="Grigoriev I.V."/>
            <person name="Miller A.N."/>
        </authorList>
    </citation>
    <scope>NUCLEOTIDE SEQUENCE [LARGE SCALE GENOMIC DNA]</scope>
    <source>
        <strain evidence="2 3">B22-T-1</strain>
    </source>
</reference>
<dbReference type="AlphaFoldDB" id="A0A2T3A343"/>
<dbReference type="EMBL" id="KZ678488">
    <property type="protein sequence ID" value="PSR82036.1"/>
    <property type="molecule type" value="Genomic_DNA"/>
</dbReference>
<dbReference type="InParanoid" id="A0A2T3A343"/>
<feature type="region of interest" description="Disordered" evidence="1">
    <location>
        <begin position="1"/>
        <end position="34"/>
    </location>
</feature>